<feature type="compositionally biased region" description="Pro residues" evidence="2">
    <location>
        <begin position="270"/>
        <end position="286"/>
    </location>
</feature>
<feature type="region of interest" description="Disordered" evidence="2">
    <location>
        <begin position="243"/>
        <end position="286"/>
    </location>
</feature>
<keyword evidence="1 3" id="KW-0732">Signal</keyword>
<feature type="domain" description="Outer membrane protein beta-barrel" evidence="4">
    <location>
        <begin position="7"/>
        <end position="227"/>
    </location>
</feature>
<keyword evidence="6" id="KW-1185">Reference proteome</keyword>
<dbReference type="InterPro" id="IPR011250">
    <property type="entry name" value="OMP/PagP_B-barrel"/>
</dbReference>
<feature type="compositionally biased region" description="Pro residues" evidence="2">
    <location>
        <begin position="243"/>
        <end position="253"/>
    </location>
</feature>
<name>A0ABP7TIL4_9SPHN</name>
<feature type="chain" id="PRO_5046847513" description="Outer membrane protein beta-barrel domain-containing protein" evidence="3">
    <location>
        <begin position="23"/>
        <end position="286"/>
    </location>
</feature>
<evidence type="ECO:0000313" key="5">
    <source>
        <dbReference type="EMBL" id="GAA4026876.1"/>
    </source>
</evidence>
<evidence type="ECO:0000256" key="1">
    <source>
        <dbReference type="ARBA" id="ARBA00022729"/>
    </source>
</evidence>
<dbReference type="Pfam" id="PF13505">
    <property type="entry name" value="OMP_b-brl"/>
    <property type="match status" value="1"/>
</dbReference>
<reference evidence="6" key="1">
    <citation type="journal article" date="2019" name="Int. J. Syst. Evol. Microbiol.">
        <title>The Global Catalogue of Microorganisms (GCM) 10K type strain sequencing project: providing services to taxonomists for standard genome sequencing and annotation.</title>
        <authorList>
            <consortium name="The Broad Institute Genomics Platform"/>
            <consortium name="The Broad Institute Genome Sequencing Center for Infectious Disease"/>
            <person name="Wu L."/>
            <person name="Ma J."/>
        </authorList>
    </citation>
    <scope>NUCLEOTIDE SEQUENCE [LARGE SCALE GENOMIC DNA]</scope>
    <source>
        <strain evidence="6">JCM 17564</strain>
    </source>
</reference>
<protein>
    <recommendedName>
        <fullName evidence="4">Outer membrane protein beta-barrel domain-containing protein</fullName>
    </recommendedName>
</protein>
<dbReference type="Gene3D" id="2.40.160.20">
    <property type="match status" value="1"/>
</dbReference>
<dbReference type="RefSeq" id="WP_344695082.1">
    <property type="nucleotide sequence ID" value="NZ_BAABBR010000001.1"/>
</dbReference>
<accession>A0ABP7TIL4</accession>
<dbReference type="Proteomes" id="UP001424459">
    <property type="component" value="Unassembled WGS sequence"/>
</dbReference>
<comment type="caution">
    <text evidence="5">The sequence shown here is derived from an EMBL/GenBank/DDBJ whole genome shotgun (WGS) entry which is preliminary data.</text>
</comment>
<dbReference type="InterPro" id="IPR027385">
    <property type="entry name" value="Beta-barrel_OMP"/>
</dbReference>
<dbReference type="SUPFAM" id="SSF56925">
    <property type="entry name" value="OMPA-like"/>
    <property type="match status" value="1"/>
</dbReference>
<evidence type="ECO:0000313" key="6">
    <source>
        <dbReference type="Proteomes" id="UP001424459"/>
    </source>
</evidence>
<evidence type="ECO:0000256" key="3">
    <source>
        <dbReference type="SAM" id="SignalP"/>
    </source>
</evidence>
<evidence type="ECO:0000256" key="2">
    <source>
        <dbReference type="SAM" id="MobiDB-lite"/>
    </source>
</evidence>
<sequence>MSSRLILLAATALAVVPSAASARDGTPYVAIEGGAIKPEKAKLDYRLRALSVDNGVVLEHRTGVDADLLAGYDFGLIRVEGELGYKRAKLSDVSISPAVITTTGRPGISGRTQILSAMANALVDVGSDDGLQFYGGGGAGIAQFAVRSSIYGPGVPLGTGIYGKDRHFAWQLIGGIRMPVSRSVDVGLKYRYFRSKLDFTDTNNGLAAESLRGNFKSHSLLATLAFNFGAPAPVVVPEPVVVAPPPPPPPPPATQTCPDGSVILATDVCPAPPPPPPPPPPAPERG</sequence>
<evidence type="ECO:0000259" key="4">
    <source>
        <dbReference type="Pfam" id="PF13505"/>
    </source>
</evidence>
<proteinExistence type="predicted"/>
<organism evidence="5 6">
    <name type="scientific">Sphingomonas rosea</name>
    <dbReference type="NCBI Taxonomy" id="335605"/>
    <lineage>
        <taxon>Bacteria</taxon>
        <taxon>Pseudomonadati</taxon>
        <taxon>Pseudomonadota</taxon>
        <taxon>Alphaproteobacteria</taxon>
        <taxon>Sphingomonadales</taxon>
        <taxon>Sphingomonadaceae</taxon>
        <taxon>Sphingomonas</taxon>
    </lineage>
</organism>
<dbReference type="EMBL" id="BAABBR010000001">
    <property type="protein sequence ID" value="GAA4026876.1"/>
    <property type="molecule type" value="Genomic_DNA"/>
</dbReference>
<feature type="signal peptide" evidence="3">
    <location>
        <begin position="1"/>
        <end position="22"/>
    </location>
</feature>
<gene>
    <name evidence="5" type="ORF">GCM10022281_01870</name>
</gene>